<dbReference type="Proteomes" id="UP000033452">
    <property type="component" value="Unassembled WGS sequence"/>
</dbReference>
<name>A0A0F4QVE8_9GAMM</name>
<dbReference type="PATRIC" id="fig|43658.5.peg.1108"/>
<gene>
    <name evidence="1" type="ORF">TW77_05315</name>
</gene>
<proteinExistence type="predicted"/>
<accession>A0A0F4QVE8</accession>
<reference evidence="1 2" key="1">
    <citation type="journal article" date="2015" name="BMC Genomics">
        <title>Genome mining reveals unlocked bioactive potential of marine Gram-negative bacteria.</title>
        <authorList>
            <person name="Machado H."/>
            <person name="Sonnenschein E.C."/>
            <person name="Melchiorsen J."/>
            <person name="Gram L."/>
        </authorList>
    </citation>
    <scope>NUCLEOTIDE SEQUENCE [LARGE SCALE GENOMIC DNA]</scope>
    <source>
        <strain evidence="1 2">S2471</strain>
    </source>
</reference>
<dbReference type="OrthoDB" id="9788924at2"/>
<keyword evidence="2" id="KW-1185">Reference proteome</keyword>
<sequence>MIAIRVDTRCGLGHFMRIKWLAKALLEQQQRVMMLVDADTVPARFYHDLDIELVEVPQQPDTASDARFALDVLAQRGLTASRWVVDGYGFDVQWEQLIRQTGASLLAMDDLARAHVADLVVDAKWQGAQTAVRYNGKLAQHSQTLLGPDYCILAPEYCQAQTDVRDGGLLFSLGGGGDWQVPTQWISRLLDMPPAGLENTPIQVVIGPKATNTEQLYTLAAQHSRLVLIEQATSLIGYYQRCGFFVGALGTSLYELAATQTPALSFSLAVNQDNELADLEALGHYLHIPDLLAQDKHKVTELIATLYSERKRVHQLCTKAAIKVDGLGAQRIAAALLNGTGAGLTALRDLNEQPQISWTLTDNLRLLPVTDVHINRYLSARNRSDNAWRMTITDRINEVEHYRWWFRQTRNSFVLLQDDEPLLYVWHQCTTIDGQVYLFGGWFAASDAVNFVHAQLILQWQLTLTGEAFPDAIWVAVINKQNRFVNLLNERAGFATLAEDEPGYKAVQQLFPGASHQDFNFVAKYPMRTDCE</sequence>
<comment type="caution">
    <text evidence="1">The sequence shown here is derived from an EMBL/GenBank/DDBJ whole genome shotgun (WGS) entry which is preliminary data.</text>
</comment>
<evidence type="ECO:0000313" key="2">
    <source>
        <dbReference type="Proteomes" id="UP000033452"/>
    </source>
</evidence>
<dbReference type="RefSeq" id="WP_046003927.1">
    <property type="nucleotide sequence ID" value="NZ_JXYA01000009.1"/>
</dbReference>
<evidence type="ECO:0000313" key="1">
    <source>
        <dbReference type="EMBL" id="KJZ11653.1"/>
    </source>
</evidence>
<dbReference type="SUPFAM" id="SSF53756">
    <property type="entry name" value="UDP-Glycosyltransferase/glycogen phosphorylase"/>
    <property type="match status" value="1"/>
</dbReference>
<evidence type="ECO:0008006" key="3">
    <source>
        <dbReference type="Google" id="ProtNLM"/>
    </source>
</evidence>
<protein>
    <recommendedName>
        <fullName evidence="3">Pseudaminic acid biosynthesis protein PseG</fullName>
    </recommendedName>
</protein>
<dbReference type="Gene3D" id="3.40.50.2000">
    <property type="entry name" value="Glycogen Phosphorylase B"/>
    <property type="match status" value="1"/>
</dbReference>
<dbReference type="AlphaFoldDB" id="A0A0F4QVE8"/>
<dbReference type="EMBL" id="JXYA01000009">
    <property type="protein sequence ID" value="KJZ11653.1"/>
    <property type="molecule type" value="Genomic_DNA"/>
</dbReference>
<organism evidence="1 2">
    <name type="scientific">Pseudoalteromonas rubra</name>
    <dbReference type="NCBI Taxonomy" id="43658"/>
    <lineage>
        <taxon>Bacteria</taxon>
        <taxon>Pseudomonadati</taxon>
        <taxon>Pseudomonadota</taxon>
        <taxon>Gammaproteobacteria</taxon>
        <taxon>Alteromonadales</taxon>
        <taxon>Pseudoalteromonadaceae</taxon>
        <taxon>Pseudoalteromonas</taxon>
    </lineage>
</organism>
<dbReference type="Gene3D" id="3.40.50.11190">
    <property type="match status" value="1"/>
</dbReference>